<dbReference type="SUPFAM" id="SSF53335">
    <property type="entry name" value="S-adenosyl-L-methionine-dependent methyltransferases"/>
    <property type="match status" value="1"/>
</dbReference>
<evidence type="ECO:0000313" key="4">
    <source>
        <dbReference type="Proteomes" id="UP000298763"/>
    </source>
</evidence>
<reference evidence="2 5" key="2">
    <citation type="submission" date="2020-08" db="EMBL/GenBank/DDBJ databases">
        <title>Genomic Encyclopedia of Type Strains, Phase III (KMG-III): the genomes of soil and plant-associated and newly described type strains.</title>
        <authorList>
            <person name="Whitman W."/>
        </authorList>
    </citation>
    <scope>NUCLEOTIDE SEQUENCE [LARGE SCALE GENOMIC DNA]</scope>
    <source>
        <strain evidence="2 5">CECT 7753</strain>
    </source>
</reference>
<dbReference type="Proteomes" id="UP000584325">
    <property type="component" value="Unassembled WGS sequence"/>
</dbReference>
<dbReference type="Pfam" id="PF13649">
    <property type="entry name" value="Methyltransf_25"/>
    <property type="match status" value="1"/>
</dbReference>
<dbReference type="AlphaFoldDB" id="A0A4P8HY98"/>
<dbReference type="PANTHER" id="PTHR43464">
    <property type="entry name" value="METHYLTRANSFERASE"/>
    <property type="match status" value="1"/>
</dbReference>
<dbReference type="EMBL" id="CP040017">
    <property type="protein sequence ID" value="QCP13928.1"/>
    <property type="molecule type" value="Genomic_DNA"/>
</dbReference>
<keyword evidence="4" id="KW-1185">Reference proteome</keyword>
<keyword evidence="2" id="KW-0808">Transferase</keyword>
<dbReference type="InterPro" id="IPR029063">
    <property type="entry name" value="SAM-dependent_MTases_sf"/>
</dbReference>
<protein>
    <submittedName>
        <fullName evidence="2 3">SAM-dependent methyltransferase</fullName>
    </submittedName>
</protein>
<organism evidence="2 5">
    <name type="scientific">Pseudoduganella umbonata</name>
    <dbReference type="NCBI Taxonomy" id="864828"/>
    <lineage>
        <taxon>Bacteria</taxon>
        <taxon>Pseudomonadati</taxon>
        <taxon>Pseudomonadota</taxon>
        <taxon>Betaproteobacteria</taxon>
        <taxon>Burkholderiales</taxon>
        <taxon>Oxalobacteraceae</taxon>
        <taxon>Telluria group</taxon>
        <taxon>Pseudoduganella</taxon>
    </lineage>
</organism>
<dbReference type="RefSeq" id="WP_137316704.1">
    <property type="nucleotide sequence ID" value="NZ_CP040017.1"/>
</dbReference>
<keyword evidence="2" id="KW-0489">Methyltransferase</keyword>
<evidence type="ECO:0000313" key="3">
    <source>
        <dbReference type="EMBL" id="QCP13928.1"/>
    </source>
</evidence>
<dbReference type="InterPro" id="IPR041698">
    <property type="entry name" value="Methyltransf_25"/>
</dbReference>
<evidence type="ECO:0000313" key="5">
    <source>
        <dbReference type="Proteomes" id="UP000584325"/>
    </source>
</evidence>
<gene>
    <name evidence="3" type="ORF">FCL38_28530</name>
    <name evidence="2" type="ORF">FHS02_003972</name>
</gene>
<sequence>MNHETLQRFYALNAAAIENVYDKPERQADLAVLRQKLPELLRGHKVLEIACGTGYWTRLIGASAASVHAIDVNEEALALARARQPANDEGGNVTFAQADAFDLPAAIGEYTAVFAGFWWSHVKREEQERFLAQLRAKLGKDVLLVLLDNVYVDGSSTVIARTDLEGNTYQFRTLPSGERLEIVKNFPTDSYLRKKLAAAVKEIRIERWQYYWLLTARLK</sequence>
<dbReference type="GO" id="GO:0032259">
    <property type="term" value="P:methylation"/>
    <property type="evidence" value="ECO:0007669"/>
    <property type="project" value="UniProtKB-KW"/>
</dbReference>
<feature type="domain" description="Methyltransferase" evidence="1">
    <location>
        <begin position="46"/>
        <end position="138"/>
    </location>
</feature>
<evidence type="ECO:0000259" key="1">
    <source>
        <dbReference type="Pfam" id="PF13649"/>
    </source>
</evidence>
<dbReference type="Gene3D" id="3.40.50.150">
    <property type="entry name" value="Vaccinia Virus protein VP39"/>
    <property type="match status" value="1"/>
</dbReference>
<dbReference type="EMBL" id="JACHXS010000008">
    <property type="protein sequence ID" value="MBB3223129.1"/>
    <property type="molecule type" value="Genomic_DNA"/>
</dbReference>
<reference evidence="3 4" key="1">
    <citation type="submission" date="2019-05" db="EMBL/GenBank/DDBJ databases">
        <title>Draft Genome Sequences of Six Type Strains of the Genus Massilia.</title>
        <authorList>
            <person name="Miess H."/>
            <person name="Frediansyhah A."/>
            <person name="Gross H."/>
        </authorList>
    </citation>
    <scope>NUCLEOTIDE SEQUENCE [LARGE SCALE GENOMIC DNA]</scope>
    <source>
        <strain evidence="3 4">DSMZ 26121</strain>
    </source>
</reference>
<dbReference type="CDD" id="cd02440">
    <property type="entry name" value="AdoMet_MTases"/>
    <property type="match status" value="1"/>
</dbReference>
<accession>A0A4P8HY98</accession>
<name>A0A4P8HY98_9BURK</name>
<dbReference type="OrthoDB" id="6006151at2"/>
<dbReference type="Proteomes" id="UP000298763">
    <property type="component" value="Chromosome"/>
</dbReference>
<dbReference type="PANTHER" id="PTHR43464:SF23">
    <property type="entry name" value="JUVENILE HORMONE ACID O-METHYLTRANSFERASE"/>
    <property type="match status" value="1"/>
</dbReference>
<evidence type="ECO:0000313" key="2">
    <source>
        <dbReference type="EMBL" id="MBB3223129.1"/>
    </source>
</evidence>
<proteinExistence type="predicted"/>
<dbReference type="GO" id="GO:0010420">
    <property type="term" value="F:polyprenyldihydroxybenzoate methyltransferase activity"/>
    <property type="evidence" value="ECO:0007669"/>
    <property type="project" value="TreeGrafter"/>
</dbReference>